<sequence>MKPNFFNQSKKLLLVAALAIFSLSQATAAASEELIRAFNHTFPDARYVRWTEDHEYQVVSFTLNETQCKICYSKEGTIVYSLKYIRENDLPLKPLMAVKKKYKDKQIVGVVELTNANGVLYELTISDDKKWYVVRADAQGGIVYTRYAFNKPA</sequence>
<dbReference type="SUPFAM" id="SSF160574">
    <property type="entry name" value="BT0923-like"/>
    <property type="match status" value="1"/>
</dbReference>
<dbReference type="Proteomes" id="UP000198984">
    <property type="component" value="Unassembled WGS sequence"/>
</dbReference>
<dbReference type="EMBL" id="FOBB01000002">
    <property type="protein sequence ID" value="SEL37906.1"/>
    <property type="molecule type" value="Genomic_DNA"/>
</dbReference>
<dbReference type="OrthoDB" id="678457at2"/>
<gene>
    <name evidence="2" type="ORF">SAMN04488505_102144</name>
</gene>
<keyword evidence="1" id="KW-0732">Signal</keyword>
<proteinExistence type="predicted"/>
<feature type="chain" id="PRO_5011748923" description="Beta-lactamase-inhibitor-like, PepSY-like" evidence="1">
    <location>
        <begin position="29"/>
        <end position="153"/>
    </location>
</feature>
<reference evidence="2 3" key="1">
    <citation type="submission" date="2016-10" db="EMBL/GenBank/DDBJ databases">
        <authorList>
            <person name="de Groot N.N."/>
        </authorList>
    </citation>
    <scope>NUCLEOTIDE SEQUENCE [LARGE SCALE GENOMIC DNA]</scope>
    <source>
        <strain evidence="2 3">DSM 21039</strain>
    </source>
</reference>
<evidence type="ECO:0000313" key="3">
    <source>
        <dbReference type="Proteomes" id="UP000198984"/>
    </source>
</evidence>
<keyword evidence="3" id="KW-1185">Reference proteome</keyword>
<evidence type="ECO:0000256" key="1">
    <source>
        <dbReference type="SAM" id="SignalP"/>
    </source>
</evidence>
<evidence type="ECO:0008006" key="4">
    <source>
        <dbReference type="Google" id="ProtNLM"/>
    </source>
</evidence>
<organism evidence="2 3">
    <name type="scientific">Chitinophaga rupis</name>
    <dbReference type="NCBI Taxonomy" id="573321"/>
    <lineage>
        <taxon>Bacteria</taxon>
        <taxon>Pseudomonadati</taxon>
        <taxon>Bacteroidota</taxon>
        <taxon>Chitinophagia</taxon>
        <taxon>Chitinophagales</taxon>
        <taxon>Chitinophagaceae</taxon>
        <taxon>Chitinophaga</taxon>
    </lineage>
</organism>
<name>A0A1H7PQP9_9BACT</name>
<dbReference type="RefSeq" id="WP_089908873.1">
    <property type="nucleotide sequence ID" value="NZ_FOBB01000002.1"/>
</dbReference>
<dbReference type="Gene3D" id="3.10.450.360">
    <property type="match status" value="1"/>
</dbReference>
<protein>
    <recommendedName>
        <fullName evidence="4">Beta-lactamase-inhibitor-like, PepSY-like</fullName>
    </recommendedName>
</protein>
<accession>A0A1H7PQP9</accession>
<dbReference type="AlphaFoldDB" id="A0A1H7PQP9"/>
<feature type="signal peptide" evidence="1">
    <location>
        <begin position="1"/>
        <end position="28"/>
    </location>
</feature>
<evidence type="ECO:0000313" key="2">
    <source>
        <dbReference type="EMBL" id="SEL37906.1"/>
    </source>
</evidence>